<organism evidence="2 3">
    <name type="scientific">Sagittula stellata (strain ATCC 700073 / DSM 11524 / E-37)</name>
    <dbReference type="NCBI Taxonomy" id="388399"/>
    <lineage>
        <taxon>Bacteria</taxon>
        <taxon>Pseudomonadati</taxon>
        <taxon>Pseudomonadota</taxon>
        <taxon>Alphaproteobacteria</taxon>
        <taxon>Rhodobacterales</taxon>
        <taxon>Roseobacteraceae</taxon>
        <taxon>Sagittula</taxon>
    </lineage>
</organism>
<gene>
    <name evidence="2" type="ORF">SSE37_23309</name>
</gene>
<name>A3K0A7_SAGS3</name>
<protein>
    <recommendedName>
        <fullName evidence="4">Antibiotic ABC transporter</fullName>
    </recommendedName>
</protein>
<accession>A3K0A7</accession>
<dbReference type="EMBL" id="AAYA01000003">
    <property type="protein sequence ID" value="EBA09222.1"/>
    <property type="molecule type" value="Genomic_DNA"/>
</dbReference>
<dbReference type="Proteomes" id="UP000005713">
    <property type="component" value="Unassembled WGS sequence"/>
</dbReference>
<dbReference type="RefSeq" id="WP_005856705.1">
    <property type="nucleotide sequence ID" value="NZ_CP155729.1"/>
</dbReference>
<feature type="region of interest" description="Disordered" evidence="1">
    <location>
        <begin position="89"/>
        <end position="110"/>
    </location>
</feature>
<dbReference type="AlphaFoldDB" id="A3K0A7"/>
<dbReference type="OrthoDB" id="6167549at2"/>
<evidence type="ECO:0000313" key="2">
    <source>
        <dbReference type="EMBL" id="EBA09222.1"/>
    </source>
</evidence>
<evidence type="ECO:0000313" key="3">
    <source>
        <dbReference type="Proteomes" id="UP000005713"/>
    </source>
</evidence>
<keyword evidence="3" id="KW-1185">Reference proteome</keyword>
<reference evidence="2 3" key="1">
    <citation type="submission" date="2006-06" db="EMBL/GenBank/DDBJ databases">
        <authorList>
            <person name="Moran M.A."/>
            <person name="Ferriera S."/>
            <person name="Johnson J."/>
            <person name="Kravitz S."/>
            <person name="Beeson K."/>
            <person name="Sutton G."/>
            <person name="Rogers Y.-H."/>
            <person name="Friedman R."/>
            <person name="Frazier M."/>
            <person name="Venter J.C."/>
        </authorList>
    </citation>
    <scope>NUCLEOTIDE SEQUENCE [LARGE SCALE GENOMIC DNA]</scope>
    <source>
        <strain evidence="2 3">E-37</strain>
    </source>
</reference>
<dbReference type="eggNOG" id="ENOG5033GH4">
    <property type="taxonomic scope" value="Bacteria"/>
</dbReference>
<evidence type="ECO:0008006" key="4">
    <source>
        <dbReference type="Google" id="ProtNLM"/>
    </source>
</evidence>
<comment type="caution">
    <text evidence="2">The sequence shown here is derived from an EMBL/GenBank/DDBJ whole genome shotgun (WGS) entry which is preliminary data.</text>
</comment>
<evidence type="ECO:0000256" key="1">
    <source>
        <dbReference type="SAM" id="MobiDB-lite"/>
    </source>
</evidence>
<sequence>MYPDMMKAAVEWQRATMAGARMMISAGTVIQVRVAQMAMGTMKPVEATRMVFEKPSAFMRGTEAAMRAMAGHKGYGAVMEAALAPIEASAGANARRLSSKTLTKGKRRRS</sequence>
<proteinExistence type="predicted"/>